<dbReference type="OrthoDB" id="202254at2157"/>
<keyword evidence="1" id="KW-1133">Transmembrane helix</keyword>
<keyword evidence="1" id="KW-0812">Transmembrane</keyword>
<proteinExistence type="predicted"/>
<evidence type="ECO:0000313" key="3">
    <source>
        <dbReference type="Proteomes" id="UP000199112"/>
    </source>
</evidence>
<reference evidence="3" key="1">
    <citation type="submission" date="2016-10" db="EMBL/GenBank/DDBJ databases">
        <authorList>
            <person name="Varghese N."/>
            <person name="Submissions S."/>
        </authorList>
    </citation>
    <scope>NUCLEOTIDE SEQUENCE [LARGE SCALE GENOMIC DNA]</scope>
    <source>
        <strain evidence="3">CGMCC 1.8981</strain>
    </source>
</reference>
<sequence length="338" mass="37727">MGNDEDGPGTANTMRERAGESRFKFWFLLKANRLVLTGLLTVVFFLAFMTGVFVDPVLSDMVAERAVIEAMFSTMISALITGITLVVTISQLIISQENGPLGDQRQRMSEALDFRTYIKEVTGKPAPADPSALLREIVDTSENRANDLEESVEKLDDQELIDDVNEFTESITGNSDAVREQLEGQQFGTFDVVNAALDYNYSWKMFQIDRMEDDYQDVLEDEQMTAFADLRTSLAMFGPAREHVKTLYFQWELIDLMRLILYAGIPALLVSGMMLTFVNEATVPGSTLGVSNLLWLVGAAFSVTLVPFLLLTTYVTRVATVAKRTLAIGPQILRQSQR</sequence>
<keyword evidence="3" id="KW-1185">Reference proteome</keyword>
<dbReference type="Proteomes" id="UP000199112">
    <property type="component" value="Unassembled WGS sequence"/>
</dbReference>
<dbReference type="AlphaFoldDB" id="A0A1H6G602"/>
<gene>
    <name evidence="2" type="ORF">SAMN04487967_3158</name>
</gene>
<evidence type="ECO:0000256" key="1">
    <source>
        <dbReference type="SAM" id="Phobius"/>
    </source>
</evidence>
<name>A0A1H6G602_9EURY</name>
<organism evidence="2 3">
    <name type="scientific">Natronorubrum sediminis</name>
    <dbReference type="NCBI Taxonomy" id="640943"/>
    <lineage>
        <taxon>Archaea</taxon>
        <taxon>Methanobacteriati</taxon>
        <taxon>Methanobacteriota</taxon>
        <taxon>Stenosarchaea group</taxon>
        <taxon>Halobacteria</taxon>
        <taxon>Halobacteriales</taxon>
        <taxon>Natrialbaceae</taxon>
        <taxon>Natronorubrum</taxon>
    </lineage>
</organism>
<dbReference type="RefSeq" id="WP_090507928.1">
    <property type="nucleotide sequence ID" value="NZ_FNWL01000004.1"/>
</dbReference>
<dbReference type="EMBL" id="FNWL01000004">
    <property type="protein sequence ID" value="SEH17414.1"/>
    <property type="molecule type" value="Genomic_DNA"/>
</dbReference>
<accession>A0A1H6G602</accession>
<feature type="transmembrane region" description="Helical" evidence="1">
    <location>
        <begin position="34"/>
        <end position="54"/>
    </location>
</feature>
<dbReference type="Pfam" id="PF25927">
    <property type="entry name" value="DUF7972"/>
    <property type="match status" value="1"/>
</dbReference>
<feature type="transmembrane region" description="Helical" evidence="1">
    <location>
        <begin position="293"/>
        <end position="315"/>
    </location>
</feature>
<evidence type="ECO:0000313" key="2">
    <source>
        <dbReference type="EMBL" id="SEH17414.1"/>
    </source>
</evidence>
<protein>
    <submittedName>
        <fullName evidence="2">Uncharacterized protein</fullName>
    </submittedName>
</protein>
<feature type="transmembrane region" description="Helical" evidence="1">
    <location>
        <begin position="66"/>
        <end position="89"/>
    </location>
</feature>
<dbReference type="InterPro" id="IPR058278">
    <property type="entry name" value="DUF7972"/>
</dbReference>
<keyword evidence="1" id="KW-0472">Membrane</keyword>
<feature type="transmembrane region" description="Helical" evidence="1">
    <location>
        <begin position="259"/>
        <end position="278"/>
    </location>
</feature>